<proteinExistence type="predicted"/>
<dbReference type="SUPFAM" id="SSF53335">
    <property type="entry name" value="S-adenosyl-L-methionine-dependent methyltransferases"/>
    <property type="match status" value="1"/>
</dbReference>
<evidence type="ECO:0000259" key="1">
    <source>
        <dbReference type="Pfam" id="PF08241"/>
    </source>
</evidence>
<keyword evidence="3" id="KW-1185">Reference proteome</keyword>
<dbReference type="AlphaFoldDB" id="A0A8T0ILF6"/>
<protein>
    <recommendedName>
        <fullName evidence="1">Methyltransferase type 11 domain-containing protein</fullName>
    </recommendedName>
</protein>
<name>A0A8T0ILF6_CERPU</name>
<dbReference type="PANTHER" id="PTHR45036">
    <property type="entry name" value="METHYLTRANSFERASE LIKE 7B"/>
    <property type="match status" value="1"/>
</dbReference>
<organism evidence="2 3">
    <name type="scientific">Ceratodon purpureus</name>
    <name type="common">Fire moss</name>
    <name type="synonym">Dicranum purpureum</name>
    <dbReference type="NCBI Taxonomy" id="3225"/>
    <lineage>
        <taxon>Eukaryota</taxon>
        <taxon>Viridiplantae</taxon>
        <taxon>Streptophyta</taxon>
        <taxon>Embryophyta</taxon>
        <taxon>Bryophyta</taxon>
        <taxon>Bryophytina</taxon>
        <taxon>Bryopsida</taxon>
        <taxon>Dicranidae</taxon>
        <taxon>Pseudoditrichales</taxon>
        <taxon>Ditrichaceae</taxon>
        <taxon>Ceratodon</taxon>
    </lineage>
</organism>
<dbReference type="InterPro" id="IPR029063">
    <property type="entry name" value="SAM-dependent_MTases_sf"/>
</dbReference>
<gene>
    <name evidence="2" type="ORF">KC19_3G160000</name>
</gene>
<evidence type="ECO:0000313" key="3">
    <source>
        <dbReference type="Proteomes" id="UP000822688"/>
    </source>
</evidence>
<dbReference type="Gene3D" id="3.40.50.150">
    <property type="entry name" value="Vaccinia Virus protein VP39"/>
    <property type="match status" value="1"/>
</dbReference>
<dbReference type="Pfam" id="PF08241">
    <property type="entry name" value="Methyltransf_11"/>
    <property type="match status" value="1"/>
</dbReference>
<dbReference type="GO" id="GO:0008757">
    <property type="term" value="F:S-adenosylmethionine-dependent methyltransferase activity"/>
    <property type="evidence" value="ECO:0007669"/>
    <property type="project" value="InterPro"/>
</dbReference>
<sequence>MATSMAFTSPLALNFPRSSSNTLPSCSASLLNAFHVSTHLQRLPFFTSPTLAAYPERMMFATGRFACGSPRIAPNSASVQHHQEQSVCTCCTRRAVLTSLGGAIVANVTAERTSLAVEGSIPSADMIREAVYPARPEWYEEYFATSMNTTMRSYEAEIAGYKRELFSRLGDNVKTILELGIGTGPNLAYYGGRPSITSVIGVDPNVKMARYAEAAAVAAGLSPAQFKFMPAVGEGLPLPSASVDAVICTLVLCSVSDVSSTLKEVQRVLRPGGMFLFVEHVAAPEGDSLRFWQGLLDPVQQLVADGCHLKRDTLGFIEAAQFASVDARRVTVNGASLIGPHVVGSACIA</sequence>
<dbReference type="CDD" id="cd02440">
    <property type="entry name" value="AdoMet_MTases"/>
    <property type="match status" value="1"/>
</dbReference>
<dbReference type="EMBL" id="CM026423">
    <property type="protein sequence ID" value="KAG0583747.1"/>
    <property type="molecule type" value="Genomic_DNA"/>
</dbReference>
<dbReference type="InterPro" id="IPR052356">
    <property type="entry name" value="Thiol_S-MT"/>
</dbReference>
<accession>A0A8T0ILF6</accession>
<dbReference type="InterPro" id="IPR013216">
    <property type="entry name" value="Methyltransf_11"/>
</dbReference>
<comment type="caution">
    <text evidence="2">The sequence shown here is derived from an EMBL/GenBank/DDBJ whole genome shotgun (WGS) entry which is preliminary data.</text>
</comment>
<dbReference type="Proteomes" id="UP000822688">
    <property type="component" value="Chromosome 3"/>
</dbReference>
<evidence type="ECO:0000313" key="2">
    <source>
        <dbReference type="EMBL" id="KAG0583747.1"/>
    </source>
</evidence>
<reference evidence="2" key="1">
    <citation type="submission" date="2020-06" db="EMBL/GenBank/DDBJ databases">
        <title>WGS assembly of Ceratodon purpureus strain R40.</title>
        <authorList>
            <person name="Carey S.B."/>
            <person name="Jenkins J."/>
            <person name="Shu S."/>
            <person name="Lovell J.T."/>
            <person name="Sreedasyam A."/>
            <person name="Maumus F."/>
            <person name="Tiley G.P."/>
            <person name="Fernandez-Pozo N."/>
            <person name="Barry K."/>
            <person name="Chen C."/>
            <person name="Wang M."/>
            <person name="Lipzen A."/>
            <person name="Daum C."/>
            <person name="Saski C.A."/>
            <person name="Payton A.C."/>
            <person name="Mcbreen J.C."/>
            <person name="Conrad R.E."/>
            <person name="Kollar L.M."/>
            <person name="Olsson S."/>
            <person name="Huttunen S."/>
            <person name="Landis J.B."/>
            <person name="Wickett N.J."/>
            <person name="Johnson M.G."/>
            <person name="Rensing S.A."/>
            <person name="Grimwood J."/>
            <person name="Schmutz J."/>
            <person name="Mcdaniel S.F."/>
        </authorList>
    </citation>
    <scope>NUCLEOTIDE SEQUENCE</scope>
    <source>
        <strain evidence="2">R40</strain>
    </source>
</reference>
<dbReference type="PANTHER" id="PTHR45036:SF1">
    <property type="entry name" value="METHYLTRANSFERASE LIKE 7A"/>
    <property type="match status" value="1"/>
</dbReference>
<feature type="domain" description="Methyltransferase type 11" evidence="1">
    <location>
        <begin position="177"/>
        <end position="277"/>
    </location>
</feature>